<dbReference type="Gene3D" id="2.70.150.10">
    <property type="entry name" value="Calcium-transporting ATPase, cytoplasmic transduction domain A"/>
    <property type="match status" value="1"/>
</dbReference>
<dbReference type="InterPro" id="IPR023298">
    <property type="entry name" value="ATPase_P-typ_TM_dom_sf"/>
</dbReference>
<dbReference type="GO" id="GO:0030007">
    <property type="term" value="P:intracellular potassium ion homeostasis"/>
    <property type="evidence" value="ECO:0007669"/>
    <property type="project" value="TreeGrafter"/>
</dbReference>
<dbReference type="GO" id="GO:0005391">
    <property type="term" value="F:P-type sodium:potassium-exchanging transporter activity"/>
    <property type="evidence" value="ECO:0007669"/>
    <property type="project" value="TreeGrafter"/>
</dbReference>
<keyword evidence="2" id="KW-0472">Membrane</keyword>
<dbReference type="Pfam" id="PF00690">
    <property type="entry name" value="Cation_ATPase_N"/>
    <property type="match status" value="1"/>
</dbReference>
<reference evidence="4" key="1">
    <citation type="submission" date="2021-02" db="EMBL/GenBank/DDBJ databases">
        <authorList>
            <person name="Nowell W R."/>
        </authorList>
    </citation>
    <scope>NUCLEOTIDE SEQUENCE</scope>
</reference>
<dbReference type="AlphaFoldDB" id="A0A818L451"/>
<comment type="subcellular location">
    <subcellularLocation>
        <location evidence="1">Cell membrane</location>
        <topology evidence="1">Multi-pass membrane protein</topology>
    </subcellularLocation>
</comment>
<dbReference type="GO" id="GO:0006883">
    <property type="term" value="P:intracellular sodium ion homeostasis"/>
    <property type="evidence" value="ECO:0007669"/>
    <property type="project" value="TreeGrafter"/>
</dbReference>
<dbReference type="InterPro" id="IPR050510">
    <property type="entry name" value="Cation_transp_ATPase_P-type"/>
</dbReference>
<dbReference type="EMBL" id="CAJOAZ010000195">
    <property type="protein sequence ID" value="CAF3572289.1"/>
    <property type="molecule type" value="Genomic_DNA"/>
</dbReference>
<keyword evidence="2" id="KW-1003">Cell membrane</keyword>
<dbReference type="InterPro" id="IPR004014">
    <property type="entry name" value="ATPase_P-typ_cation-transptr_N"/>
</dbReference>
<accession>A0A818L451</accession>
<dbReference type="PANTHER" id="PTHR43294:SF13">
    <property type="entry name" value="SODIUM_POTASSIUM-TRANSPORTING ATPASE SUBUNIT ALPHA"/>
    <property type="match status" value="1"/>
</dbReference>
<dbReference type="Gene3D" id="1.20.1110.10">
    <property type="entry name" value="Calcium-transporting ATPase, transmembrane domain"/>
    <property type="match status" value="1"/>
</dbReference>
<dbReference type="GO" id="GO:1990573">
    <property type="term" value="P:potassium ion import across plasma membrane"/>
    <property type="evidence" value="ECO:0007669"/>
    <property type="project" value="TreeGrafter"/>
</dbReference>
<proteinExistence type="predicted"/>
<protein>
    <recommendedName>
        <fullName evidence="3">Cation-transporting P-type ATPase N-terminal domain-containing protein</fullName>
    </recommendedName>
</protein>
<dbReference type="GO" id="GO:0036376">
    <property type="term" value="P:sodium ion export across plasma membrane"/>
    <property type="evidence" value="ECO:0007669"/>
    <property type="project" value="TreeGrafter"/>
</dbReference>
<dbReference type="GO" id="GO:0005886">
    <property type="term" value="C:plasma membrane"/>
    <property type="evidence" value="ECO:0007669"/>
    <property type="project" value="UniProtKB-SubCell"/>
</dbReference>
<feature type="non-terminal residue" evidence="4">
    <location>
        <position position="77"/>
    </location>
</feature>
<dbReference type="GO" id="GO:1902600">
    <property type="term" value="P:proton transmembrane transport"/>
    <property type="evidence" value="ECO:0007669"/>
    <property type="project" value="TreeGrafter"/>
</dbReference>
<evidence type="ECO:0000259" key="3">
    <source>
        <dbReference type="SMART" id="SM00831"/>
    </source>
</evidence>
<organism evidence="4 5">
    <name type="scientific">Adineta steineri</name>
    <dbReference type="NCBI Taxonomy" id="433720"/>
    <lineage>
        <taxon>Eukaryota</taxon>
        <taxon>Metazoa</taxon>
        <taxon>Spiralia</taxon>
        <taxon>Gnathifera</taxon>
        <taxon>Rotifera</taxon>
        <taxon>Eurotatoria</taxon>
        <taxon>Bdelloidea</taxon>
        <taxon>Adinetida</taxon>
        <taxon>Adinetidae</taxon>
        <taxon>Adineta</taxon>
    </lineage>
</organism>
<evidence type="ECO:0000256" key="1">
    <source>
        <dbReference type="ARBA" id="ARBA00004651"/>
    </source>
</evidence>
<dbReference type="SUPFAM" id="SSF81665">
    <property type="entry name" value="Calcium ATPase, transmembrane domain M"/>
    <property type="match status" value="1"/>
</dbReference>
<evidence type="ECO:0000313" key="5">
    <source>
        <dbReference type="Proteomes" id="UP000663844"/>
    </source>
</evidence>
<sequence length="77" mass="8964">MSVPEQSSEIDDHKITLTELYQRYNTDPKIGLTDAKVEEIFNRYGPNILSQSKTTVEWMKLCRQIFGGFAFLFWICA</sequence>
<comment type="caution">
    <text evidence="4">The sequence shown here is derived from an EMBL/GenBank/DDBJ whole genome shotgun (WGS) entry which is preliminary data.</text>
</comment>
<name>A0A818L451_9BILA</name>
<dbReference type="SMART" id="SM00831">
    <property type="entry name" value="Cation_ATPase_N"/>
    <property type="match status" value="1"/>
</dbReference>
<evidence type="ECO:0000256" key="2">
    <source>
        <dbReference type="ARBA" id="ARBA00022475"/>
    </source>
</evidence>
<dbReference type="PANTHER" id="PTHR43294">
    <property type="entry name" value="SODIUM/POTASSIUM-TRANSPORTING ATPASE SUBUNIT ALPHA"/>
    <property type="match status" value="1"/>
</dbReference>
<feature type="domain" description="Cation-transporting P-type ATPase N-terminal" evidence="3">
    <location>
        <begin position="11"/>
        <end position="77"/>
    </location>
</feature>
<evidence type="ECO:0000313" key="4">
    <source>
        <dbReference type="EMBL" id="CAF3572289.1"/>
    </source>
</evidence>
<dbReference type="Proteomes" id="UP000663844">
    <property type="component" value="Unassembled WGS sequence"/>
</dbReference>
<gene>
    <name evidence="4" type="ORF">OXD698_LOCUS4972</name>
</gene>